<proteinExistence type="predicted"/>
<keyword evidence="3" id="KW-1185">Reference proteome</keyword>
<evidence type="ECO:0000256" key="1">
    <source>
        <dbReference type="SAM" id="Coils"/>
    </source>
</evidence>
<keyword evidence="1" id="KW-0175">Coiled coil</keyword>
<gene>
    <name evidence="2" type="ORF">C2G38_2162648</name>
</gene>
<evidence type="ECO:0000313" key="2">
    <source>
        <dbReference type="EMBL" id="RIB26704.1"/>
    </source>
</evidence>
<feature type="coiled-coil region" evidence="1">
    <location>
        <begin position="151"/>
        <end position="213"/>
    </location>
</feature>
<dbReference type="EMBL" id="QKWP01000126">
    <property type="protein sequence ID" value="RIB26704.1"/>
    <property type="molecule type" value="Genomic_DNA"/>
</dbReference>
<accession>A0A397VW00</accession>
<dbReference type="AlphaFoldDB" id="A0A397VW00"/>
<protein>
    <submittedName>
        <fullName evidence="2">Uncharacterized protein</fullName>
    </submittedName>
</protein>
<dbReference type="Proteomes" id="UP000266673">
    <property type="component" value="Unassembled WGS sequence"/>
</dbReference>
<reference evidence="2 3" key="1">
    <citation type="submission" date="2018-06" db="EMBL/GenBank/DDBJ databases">
        <title>Comparative genomics reveals the genomic features of Rhizophagus irregularis, R. cerebriforme, R. diaphanum and Gigaspora rosea, and their symbiotic lifestyle signature.</title>
        <authorList>
            <person name="Morin E."/>
            <person name="San Clemente H."/>
            <person name="Chen E.C.H."/>
            <person name="De La Providencia I."/>
            <person name="Hainaut M."/>
            <person name="Kuo A."/>
            <person name="Kohler A."/>
            <person name="Murat C."/>
            <person name="Tang N."/>
            <person name="Roy S."/>
            <person name="Loubradou J."/>
            <person name="Henrissat B."/>
            <person name="Grigoriev I.V."/>
            <person name="Corradi N."/>
            <person name="Roux C."/>
            <person name="Martin F.M."/>
        </authorList>
    </citation>
    <scope>NUCLEOTIDE SEQUENCE [LARGE SCALE GENOMIC DNA]</scope>
    <source>
        <strain evidence="2 3">DAOM 194757</strain>
    </source>
</reference>
<feature type="coiled-coil region" evidence="1">
    <location>
        <begin position="836"/>
        <end position="867"/>
    </location>
</feature>
<name>A0A397VW00_9GLOM</name>
<comment type="caution">
    <text evidence="2">The sequence shown here is derived from an EMBL/GenBank/DDBJ whole genome shotgun (WGS) entry which is preliminary data.</text>
</comment>
<sequence length="895" mass="103785">MINVRFREFDWLPVRHTLPWAFSSINSILNDIQTDMSSYKKEKASERECIFAGLVETYKNVGLSFCGEGKWRNANGPLAAKKIKLYHNYLPGLANLCLDTHSICSKHYDQIVINNQFYEYLVGSAQENQTPCLDTSEDNLSDNIIGPMVKLEEIKQYLDHLKLENQQKSQEITELNSQVERMQQYIDGQKNEIEELKSKLRRAYDSMDKIQGLYDEQSKHKEDLLEQWRSRFSDQHKRINAVIEIAKAEHASLFDDIESLIRNNARFSIENIIMYSPREWLNRRNQVIVKFIETLVLNVRDDSLGQEKLFKAATAVDLICGARHGKYVSEVQLALSAINEYRFQKWLEELSKHEEPLPEGLLFLAFDNEQRGQKNYLDRGFNTVIYHVVTSFVGFNMAPLNKIQHTNSPWAFSSLDRLPYKELFNVSPQMQKVVDDELYSYLTDILNLLSEEKLSSTNAIDSLIASIGTNITHMKMCLSCNRRNIQNRKKTCPECGMKLPTLAEIQQEKVIEDNITNKITQPLIFKPYSTSNEPNITNIPRISFTQQVTDPRVNVPEIYIPDPLNINPNSIMNVEKVLSHIEIISGVKSGIREWVAVVCDGVPYNHAIKLKKKFPLLVFIPGQLHEEMNMLRAFVELNWEIDIKRFAKCQAVINYRKAVRTNNSLLKKAARRIFSPIWSARSHPIYRMIEAADEIQLMQLNPVIRDIIEKNSVISRSGIFEQHQGLDAIIEELRSNLFQVIGYNDRQTSGPRTRPESTVECRRFRTHLRSLDFINQDLEEYDLNKDLINFTSLAKQARRKFITEVFINKTNLFSFRPIPITNQEAKTLGSEENLNKNDLLLKIETLLENLEDSRKKYSGLKSKKKEELLNILQEVKYLTATRDEFNDQDHTEATE</sequence>
<evidence type="ECO:0000313" key="3">
    <source>
        <dbReference type="Proteomes" id="UP000266673"/>
    </source>
</evidence>
<dbReference type="OrthoDB" id="2448326at2759"/>
<organism evidence="2 3">
    <name type="scientific">Gigaspora rosea</name>
    <dbReference type="NCBI Taxonomy" id="44941"/>
    <lineage>
        <taxon>Eukaryota</taxon>
        <taxon>Fungi</taxon>
        <taxon>Fungi incertae sedis</taxon>
        <taxon>Mucoromycota</taxon>
        <taxon>Glomeromycotina</taxon>
        <taxon>Glomeromycetes</taxon>
        <taxon>Diversisporales</taxon>
        <taxon>Gigasporaceae</taxon>
        <taxon>Gigaspora</taxon>
    </lineage>
</organism>